<keyword evidence="1" id="KW-0472">Membrane</keyword>
<proteinExistence type="predicted"/>
<keyword evidence="1" id="KW-1133">Transmembrane helix</keyword>
<keyword evidence="1" id="KW-0812">Transmembrane</keyword>
<dbReference type="AlphaFoldDB" id="L8G6K3"/>
<gene>
    <name evidence="2" type="ORF">GMDG_02629</name>
</gene>
<dbReference type="EMBL" id="GL573206">
    <property type="protein sequence ID" value="ELR07581.1"/>
    <property type="molecule type" value="Genomic_DNA"/>
</dbReference>
<dbReference type="InParanoid" id="L8G6K3"/>
<feature type="transmembrane region" description="Helical" evidence="1">
    <location>
        <begin position="31"/>
        <end position="52"/>
    </location>
</feature>
<evidence type="ECO:0000313" key="3">
    <source>
        <dbReference type="Proteomes" id="UP000011064"/>
    </source>
</evidence>
<name>L8G6K3_PSED2</name>
<feature type="transmembrane region" description="Helical" evidence="1">
    <location>
        <begin position="250"/>
        <end position="272"/>
    </location>
</feature>
<sequence length="273" mass="28732">MAPLNPPAAQHGRRVMFVRRRMTPPPLLGSYLNYILVIIFILLFGKVLSFLYTAHLHCAEHDGLMCWNTPPRITDLDISDIDAGGVSGRDIPPPCEGSFEDGAAVCRKVVDGVCVAHSCPEVDGVGEQNTAPPTEELSGTPTVDKASAWWWRAQRVQGSGAACTGACNPDGDGKLAVKRQFIGDRFPPVDIAGMQTLSSKPPPPATTTTMPQINGTLTNGTRVNGTPTAEIPLVTNIRESGQARGVVGGVAWNSCASSAALLGLVAIGVVVLL</sequence>
<dbReference type="Proteomes" id="UP000011064">
    <property type="component" value="Unassembled WGS sequence"/>
</dbReference>
<organism evidence="2 3">
    <name type="scientific">Pseudogymnoascus destructans (strain ATCC MYA-4855 / 20631-21)</name>
    <name type="common">Bat white-nose syndrome fungus</name>
    <name type="synonym">Geomyces destructans</name>
    <dbReference type="NCBI Taxonomy" id="658429"/>
    <lineage>
        <taxon>Eukaryota</taxon>
        <taxon>Fungi</taxon>
        <taxon>Dikarya</taxon>
        <taxon>Ascomycota</taxon>
        <taxon>Pezizomycotina</taxon>
        <taxon>Leotiomycetes</taxon>
        <taxon>Thelebolales</taxon>
        <taxon>Thelebolaceae</taxon>
        <taxon>Pseudogymnoascus</taxon>
    </lineage>
</organism>
<dbReference type="OrthoDB" id="10521996at2759"/>
<accession>L8G6K3</accession>
<dbReference type="VEuPathDB" id="FungiDB:GMDG_02629"/>
<evidence type="ECO:0000313" key="2">
    <source>
        <dbReference type="EMBL" id="ELR07581.1"/>
    </source>
</evidence>
<evidence type="ECO:0000256" key="1">
    <source>
        <dbReference type="SAM" id="Phobius"/>
    </source>
</evidence>
<dbReference type="HOGENOM" id="CLU_1019850_0_0_1"/>
<keyword evidence="3" id="KW-1185">Reference proteome</keyword>
<protein>
    <submittedName>
        <fullName evidence="2">Uncharacterized protein</fullName>
    </submittedName>
</protein>
<reference evidence="3" key="1">
    <citation type="submission" date="2010-09" db="EMBL/GenBank/DDBJ databases">
        <title>The genome sequence of Geomyces destructans 20631-21.</title>
        <authorList>
            <consortium name="The Broad Institute Genome Sequencing Platform"/>
            <person name="Cuomo C.A."/>
            <person name="Blehert D.S."/>
            <person name="Lorch J.M."/>
            <person name="Young S.K."/>
            <person name="Zeng Q."/>
            <person name="Gargeya S."/>
            <person name="Fitzgerald M."/>
            <person name="Haas B."/>
            <person name="Abouelleil A."/>
            <person name="Alvarado L."/>
            <person name="Arachchi H.M."/>
            <person name="Berlin A."/>
            <person name="Brown A."/>
            <person name="Chapman S.B."/>
            <person name="Chen Z."/>
            <person name="Dunbar C."/>
            <person name="Freedman E."/>
            <person name="Gearin G."/>
            <person name="Gellesch M."/>
            <person name="Goldberg J."/>
            <person name="Griggs A."/>
            <person name="Gujja S."/>
            <person name="Heiman D."/>
            <person name="Howarth C."/>
            <person name="Larson L."/>
            <person name="Lui A."/>
            <person name="MacDonald P.J.P."/>
            <person name="Montmayeur A."/>
            <person name="Murphy C."/>
            <person name="Neiman D."/>
            <person name="Pearson M."/>
            <person name="Priest M."/>
            <person name="Roberts A."/>
            <person name="Saif S."/>
            <person name="Shea T."/>
            <person name="Shenoy N."/>
            <person name="Sisk P."/>
            <person name="Stolte C."/>
            <person name="Sykes S."/>
            <person name="Wortman J."/>
            <person name="Nusbaum C."/>
            <person name="Birren B."/>
        </authorList>
    </citation>
    <scope>NUCLEOTIDE SEQUENCE [LARGE SCALE GENOMIC DNA]</scope>
    <source>
        <strain evidence="3">ATCC MYA-4855 / 20631-21</strain>
    </source>
</reference>